<keyword evidence="3 5" id="KW-1133">Transmembrane helix</keyword>
<evidence type="ECO:0000313" key="6">
    <source>
        <dbReference type="EMBL" id="SUU89440.1"/>
    </source>
</evidence>
<dbReference type="PANTHER" id="PTHR12714">
    <property type="entry name" value="PROTEIN-S ISOPRENYLCYSTEINE O-METHYLTRANSFERASE"/>
    <property type="match status" value="1"/>
</dbReference>
<evidence type="ECO:0000256" key="3">
    <source>
        <dbReference type="ARBA" id="ARBA00022989"/>
    </source>
</evidence>
<accession>A0A380WKP9</accession>
<dbReference type="EMBL" id="UFSM01000001">
    <property type="protein sequence ID" value="SUU89440.1"/>
    <property type="molecule type" value="Genomic_DNA"/>
</dbReference>
<dbReference type="RefSeq" id="WP_115731609.1">
    <property type="nucleotide sequence ID" value="NZ_BAAAVY010000002.1"/>
</dbReference>
<evidence type="ECO:0000256" key="1">
    <source>
        <dbReference type="ARBA" id="ARBA00004127"/>
    </source>
</evidence>
<comment type="subcellular location">
    <subcellularLocation>
        <location evidence="1">Endomembrane system</location>
        <topology evidence="1">Multi-pass membrane protein</topology>
    </subcellularLocation>
</comment>
<feature type="transmembrane region" description="Helical" evidence="5">
    <location>
        <begin position="44"/>
        <end position="63"/>
    </location>
</feature>
<dbReference type="PANTHER" id="PTHR12714:SF24">
    <property type="entry name" value="SLR1182 PROTEIN"/>
    <property type="match status" value="1"/>
</dbReference>
<dbReference type="OrthoDB" id="9811969at2"/>
<dbReference type="GO" id="GO:0012505">
    <property type="term" value="C:endomembrane system"/>
    <property type="evidence" value="ECO:0007669"/>
    <property type="project" value="UniProtKB-SubCell"/>
</dbReference>
<dbReference type="Pfam" id="PF04191">
    <property type="entry name" value="PEMT"/>
    <property type="match status" value="1"/>
</dbReference>
<evidence type="ECO:0000256" key="4">
    <source>
        <dbReference type="ARBA" id="ARBA00023136"/>
    </source>
</evidence>
<name>A0A380WKP9_AMIAI</name>
<keyword evidence="4 5" id="KW-0472">Membrane</keyword>
<dbReference type="Proteomes" id="UP000254701">
    <property type="component" value="Unassembled WGS sequence"/>
</dbReference>
<feature type="transmembrane region" description="Helical" evidence="5">
    <location>
        <begin position="102"/>
        <end position="127"/>
    </location>
</feature>
<organism evidence="6 7">
    <name type="scientific">Aminobacter aminovorans</name>
    <name type="common">Chelatobacter heintzii</name>
    <dbReference type="NCBI Taxonomy" id="83263"/>
    <lineage>
        <taxon>Bacteria</taxon>
        <taxon>Pseudomonadati</taxon>
        <taxon>Pseudomonadota</taxon>
        <taxon>Alphaproteobacteria</taxon>
        <taxon>Hyphomicrobiales</taxon>
        <taxon>Phyllobacteriaceae</taxon>
        <taxon>Aminobacter</taxon>
    </lineage>
</organism>
<reference evidence="6 7" key="1">
    <citation type="submission" date="2018-06" db="EMBL/GenBank/DDBJ databases">
        <authorList>
            <consortium name="Pathogen Informatics"/>
            <person name="Doyle S."/>
        </authorList>
    </citation>
    <scope>NUCLEOTIDE SEQUENCE [LARGE SCALE GENOMIC DNA]</scope>
    <source>
        <strain evidence="6 7">NCTC10684</strain>
    </source>
</reference>
<evidence type="ECO:0000256" key="2">
    <source>
        <dbReference type="ARBA" id="ARBA00022692"/>
    </source>
</evidence>
<keyword evidence="2 5" id="KW-0812">Transmembrane</keyword>
<dbReference type="Gene3D" id="1.20.120.1630">
    <property type="match status" value="1"/>
</dbReference>
<feature type="transmembrane region" description="Helical" evidence="5">
    <location>
        <begin position="12"/>
        <end position="32"/>
    </location>
</feature>
<protein>
    <recommendedName>
        <fullName evidence="8">Isoprenylcysteine carboxyl methyltransferase</fullName>
    </recommendedName>
</protein>
<sequence>MTNPNAAPSKVPWPPILYLAAIVVAAVLGLLYPLPWITEPLSDLLFAAGWLAIAGVVAIYYSAMQTLKRAKTTIRPDRPSEHLVTSGAFSFTRNPIYFANTLLMIAIGLITANVWFLALALIAAFATQKLAIVPEEKHLQARFGKKYIDYAKKVRRWI</sequence>
<gene>
    <name evidence="6" type="ORF">NCTC10684_02680</name>
</gene>
<dbReference type="AlphaFoldDB" id="A0A380WKP9"/>
<dbReference type="InterPro" id="IPR007318">
    <property type="entry name" value="Phopholipid_MeTrfase"/>
</dbReference>
<evidence type="ECO:0000313" key="7">
    <source>
        <dbReference type="Proteomes" id="UP000254701"/>
    </source>
</evidence>
<evidence type="ECO:0008006" key="8">
    <source>
        <dbReference type="Google" id="ProtNLM"/>
    </source>
</evidence>
<dbReference type="GO" id="GO:0016740">
    <property type="term" value="F:transferase activity"/>
    <property type="evidence" value="ECO:0007669"/>
    <property type="project" value="UniProtKB-ARBA"/>
</dbReference>
<evidence type="ECO:0000256" key="5">
    <source>
        <dbReference type="SAM" id="Phobius"/>
    </source>
</evidence>
<proteinExistence type="predicted"/>